<reference evidence="4 5" key="1">
    <citation type="journal article" date="2019" name="Environ. Microbiol.">
        <title>Species interactions and distinct microbial communities in high Arctic permafrost affected cryosols are associated with the CH4 and CO2 gas fluxes.</title>
        <authorList>
            <person name="Altshuler I."/>
            <person name="Hamel J."/>
            <person name="Turney S."/>
            <person name="Magnuson E."/>
            <person name="Levesque R."/>
            <person name="Greer C."/>
            <person name="Whyte L.G."/>
        </authorList>
    </citation>
    <scope>NUCLEOTIDE SEQUENCE [LARGE SCALE GENOMIC DNA]</scope>
    <source>
        <strain evidence="4 5">S9.3A</strain>
    </source>
</reference>
<sequence>MRRITLWALSTLTTLVLLFSYHTSTAGSGTTLAAGTSVQAPAAAGSSTDGSSSADSGTTSSGTTDSGTTDSGTSSSGTSSSGSSSSGSSSTAKTYTGDSVQTRWGPVQVQITVKNAKITASEAVVYPSGNGRDEEINSVALPILGQEVVQQQSANIDMVSGATVTSDGYLSSLQSAIDQAHL</sequence>
<evidence type="ECO:0000256" key="1">
    <source>
        <dbReference type="SAM" id="MobiDB-lite"/>
    </source>
</evidence>
<proteinExistence type="predicted"/>
<keyword evidence="2" id="KW-0732">Signal</keyword>
<feature type="signal peptide" evidence="2">
    <location>
        <begin position="1"/>
        <end position="26"/>
    </location>
</feature>
<dbReference type="EMBL" id="RCZM01000004">
    <property type="protein sequence ID" value="TPG16274.1"/>
    <property type="molecule type" value="Genomic_DNA"/>
</dbReference>
<accession>A0A502CUB0</accession>
<feature type="compositionally biased region" description="Low complexity" evidence="1">
    <location>
        <begin position="37"/>
        <end position="91"/>
    </location>
</feature>
<dbReference type="AlphaFoldDB" id="A0A502CUB0"/>
<feature type="domain" description="FMN-binding" evidence="3">
    <location>
        <begin position="102"/>
        <end position="180"/>
    </location>
</feature>
<evidence type="ECO:0000256" key="2">
    <source>
        <dbReference type="SAM" id="SignalP"/>
    </source>
</evidence>
<gene>
    <name evidence="4" type="ORF">EAH86_13815</name>
</gene>
<dbReference type="Proteomes" id="UP000317722">
    <property type="component" value="Unassembled WGS sequence"/>
</dbReference>
<evidence type="ECO:0000313" key="5">
    <source>
        <dbReference type="Proteomes" id="UP000317722"/>
    </source>
</evidence>
<dbReference type="GO" id="GO:0016020">
    <property type="term" value="C:membrane"/>
    <property type="evidence" value="ECO:0007669"/>
    <property type="project" value="InterPro"/>
</dbReference>
<organism evidence="4 5">
    <name type="scientific">Pedococcus bigeumensis</name>
    <dbReference type="NCBI Taxonomy" id="433644"/>
    <lineage>
        <taxon>Bacteria</taxon>
        <taxon>Bacillati</taxon>
        <taxon>Actinomycetota</taxon>
        <taxon>Actinomycetes</taxon>
        <taxon>Micrococcales</taxon>
        <taxon>Intrasporangiaceae</taxon>
        <taxon>Pedococcus</taxon>
    </lineage>
</organism>
<dbReference type="OrthoDB" id="8099475at2"/>
<dbReference type="Pfam" id="PF04205">
    <property type="entry name" value="FMN_bind"/>
    <property type="match status" value="1"/>
</dbReference>
<protein>
    <submittedName>
        <fullName evidence="4">FMN-binding protein</fullName>
    </submittedName>
</protein>
<name>A0A502CUB0_9MICO</name>
<feature type="chain" id="PRO_5021466517" evidence="2">
    <location>
        <begin position="27"/>
        <end position="182"/>
    </location>
</feature>
<dbReference type="Gene3D" id="3.90.1010.20">
    <property type="match status" value="1"/>
</dbReference>
<dbReference type="RefSeq" id="WP_140741674.1">
    <property type="nucleotide sequence ID" value="NZ_RCZM01000004.1"/>
</dbReference>
<evidence type="ECO:0000313" key="4">
    <source>
        <dbReference type="EMBL" id="TPG16274.1"/>
    </source>
</evidence>
<feature type="region of interest" description="Disordered" evidence="1">
    <location>
        <begin position="37"/>
        <end position="97"/>
    </location>
</feature>
<comment type="caution">
    <text evidence="4">The sequence shown here is derived from an EMBL/GenBank/DDBJ whole genome shotgun (WGS) entry which is preliminary data.</text>
</comment>
<dbReference type="GO" id="GO:0010181">
    <property type="term" value="F:FMN binding"/>
    <property type="evidence" value="ECO:0007669"/>
    <property type="project" value="InterPro"/>
</dbReference>
<dbReference type="SMART" id="SM00900">
    <property type="entry name" value="FMN_bind"/>
    <property type="match status" value="1"/>
</dbReference>
<keyword evidence="5" id="KW-1185">Reference proteome</keyword>
<evidence type="ECO:0000259" key="3">
    <source>
        <dbReference type="SMART" id="SM00900"/>
    </source>
</evidence>
<dbReference type="InterPro" id="IPR007329">
    <property type="entry name" value="FMN-bd"/>
</dbReference>